<feature type="non-terminal residue" evidence="1">
    <location>
        <position position="1"/>
    </location>
</feature>
<gene>
    <name evidence="1" type="ORF">DERP_004601</name>
</gene>
<evidence type="ECO:0000313" key="2">
    <source>
        <dbReference type="Proteomes" id="UP000887458"/>
    </source>
</evidence>
<dbReference type="EMBL" id="NJHN03000029">
    <property type="protein sequence ID" value="KAH9424417.1"/>
    <property type="molecule type" value="Genomic_DNA"/>
</dbReference>
<dbReference type="Proteomes" id="UP000887458">
    <property type="component" value="Unassembled WGS sequence"/>
</dbReference>
<organism evidence="1 2">
    <name type="scientific">Dermatophagoides pteronyssinus</name>
    <name type="common">European house dust mite</name>
    <dbReference type="NCBI Taxonomy" id="6956"/>
    <lineage>
        <taxon>Eukaryota</taxon>
        <taxon>Metazoa</taxon>
        <taxon>Ecdysozoa</taxon>
        <taxon>Arthropoda</taxon>
        <taxon>Chelicerata</taxon>
        <taxon>Arachnida</taxon>
        <taxon>Acari</taxon>
        <taxon>Acariformes</taxon>
        <taxon>Sarcoptiformes</taxon>
        <taxon>Astigmata</taxon>
        <taxon>Psoroptidia</taxon>
        <taxon>Analgoidea</taxon>
        <taxon>Pyroglyphidae</taxon>
        <taxon>Dermatophagoidinae</taxon>
        <taxon>Dermatophagoides</taxon>
    </lineage>
</organism>
<evidence type="ECO:0000313" key="1">
    <source>
        <dbReference type="EMBL" id="KAH9424417.1"/>
    </source>
</evidence>
<reference evidence="1 2" key="2">
    <citation type="journal article" date="2022" name="Mol. Biol. Evol.">
        <title>Comparative Genomics Reveals Insights into the Divergent Evolution of Astigmatic Mites and Household Pest Adaptations.</title>
        <authorList>
            <person name="Xiong Q."/>
            <person name="Wan A.T."/>
            <person name="Liu X."/>
            <person name="Fung C.S."/>
            <person name="Xiao X."/>
            <person name="Malainual N."/>
            <person name="Hou J."/>
            <person name="Wang L."/>
            <person name="Wang M."/>
            <person name="Yang K.Y."/>
            <person name="Cui Y."/>
            <person name="Leung E.L."/>
            <person name="Nong W."/>
            <person name="Shin S.K."/>
            <person name="Au S.W."/>
            <person name="Jeong K.Y."/>
            <person name="Chew F.T."/>
            <person name="Hui J.H."/>
            <person name="Leung T.F."/>
            <person name="Tungtrongchitr A."/>
            <person name="Zhong N."/>
            <person name="Liu Z."/>
            <person name="Tsui S.K."/>
        </authorList>
    </citation>
    <scope>NUCLEOTIDE SEQUENCE [LARGE SCALE GENOMIC DNA]</scope>
    <source>
        <strain evidence="1">Derp</strain>
    </source>
</reference>
<name>A0ABQ8JP93_DERPT</name>
<sequence length="39" mass="4577">ISLTSVSQSVTSLYFSHHQHFDLIFFSSCFVFVEKHFHS</sequence>
<protein>
    <submittedName>
        <fullName evidence="1">Uncharacterized protein</fullName>
    </submittedName>
</protein>
<proteinExistence type="predicted"/>
<keyword evidence="2" id="KW-1185">Reference proteome</keyword>
<accession>A0ABQ8JP93</accession>
<reference evidence="1 2" key="1">
    <citation type="journal article" date="2018" name="J. Allergy Clin. Immunol.">
        <title>High-quality assembly of Dermatophagoides pteronyssinus genome and transcriptome reveals a wide range of novel allergens.</title>
        <authorList>
            <person name="Liu X.Y."/>
            <person name="Yang K.Y."/>
            <person name="Wang M.Q."/>
            <person name="Kwok J.S."/>
            <person name="Zeng X."/>
            <person name="Yang Z."/>
            <person name="Xiao X.J."/>
            <person name="Lau C.P."/>
            <person name="Li Y."/>
            <person name="Huang Z.M."/>
            <person name="Ba J.G."/>
            <person name="Yim A.K."/>
            <person name="Ouyang C.Y."/>
            <person name="Ngai S.M."/>
            <person name="Chan T.F."/>
            <person name="Leung E.L."/>
            <person name="Liu L."/>
            <person name="Liu Z.G."/>
            <person name="Tsui S.K."/>
        </authorList>
    </citation>
    <scope>NUCLEOTIDE SEQUENCE [LARGE SCALE GENOMIC DNA]</scope>
    <source>
        <strain evidence="1">Derp</strain>
    </source>
</reference>
<comment type="caution">
    <text evidence="1">The sequence shown here is derived from an EMBL/GenBank/DDBJ whole genome shotgun (WGS) entry which is preliminary data.</text>
</comment>